<proteinExistence type="predicted"/>
<protein>
    <submittedName>
        <fullName evidence="1">Uncharacterized protein</fullName>
    </submittedName>
</protein>
<reference evidence="1" key="1">
    <citation type="submission" date="2023-10" db="EMBL/GenBank/DDBJ databases">
        <title>Genome assemblies of two species of porcelain crab, Petrolisthes cinctipes and Petrolisthes manimaculis (Anomura: Porcellanidae).</title>
        <authorList>
            <person name="Angst P."/>
        </authorList>
    </citation>
    <scope>NUCLEOTIDE SEQUENCE</scope>
    <source>
        <strain evidence="1">PB745_01</strain>
        <tissue evidence="1">Gill</tissue>
    </source>
</reference>
<gene>
    <name evidence="1" type="ORF">Pcinc_024937</name>
</gene>
<comment type="caution">
    <text evidence="1">The sequence shown here is derived from an EMBL/GenBank/DDBJ whole genome shotgun (WGS) entry which is preliminary data.</text>
</comment>
<dbReference type="Proteomes" id="UP001286313">
    <property type="component" value="Unassembled WGS sequence"/>
</dbReference>
<keyword evidence="2" id="KW-1185">Reference proteome</keyword>
<evidence type="ECO:0000313" key="1">
    <source>
        <dbReference type="EMBL" id="KAK3869779.1"/>
    </source>
</evidence>
<dbReference type="AlphaFoldDB" id="A0AAE1FA70"/>
<organism evidence="1 2">
    <name type="scientific">Petrolisthes cinctipes</name>
    <name type="common">Flat porcelain crab</name>
    <dbReference type="NCBI Taxonomy" id="88211"/>
    <lineage>
        <taxon>Eukaryota</taxon>
        <taxon>Metazoa</taxon>
        <taxon>Ecdysozoa</taxon>
        <taxon>Arthropoda</taxon>
        <taxon>Crustacea</taxon>
        <taxon>Multicrustacea</taxon>
        <taxon>Malacostraca</taxon>
        <taxon>Eumalacostraca</taxon>
        <taxon>Eucarida</taxon>
        <taxon>Decapoda</taxon>
        <taxon>Pleocyemata</taxon>
        <taxon>Anomura</taxon>
        <taxon>Galatheoidea</taxon>
        <taxon>Porcellanidae</taxon>
        <taxon>Petrolisthes</taxon>
    </lineage>
</organism>
<sequence length="114" mass="12573">MSSSCSFHLIPLDLSLYSTSMPSSSHFIPLYFPLFSSNPTPTPSLQLHPLHLLLYYTSLKLPLHAYHPYSTPLSISIPTPDLSTSHSFPSASPSLSVAQISWEVSGGYTKDYRS</sequence>
<name>A0AAE1FA70_PETCI</name>
<evidence type="ECO:0000313" key="2">
    <source>
        <dbReference type="Proteomes" id="UP001286313"/>
    </source>
</evidence>
<dbReference type="EMBL" id="JAWQEG010002784">
    <property type="protein sequence ID" value="KAK3869779.1"/>
    <property type="molecule type" value="Genomic_DNA"/>
</dbReference>
<accession>A0AAE1FA70</accession>